<dbReference type="InterPro" id="IPR011013">
    <property type="entry name" value="Gal_mutarotase_sf_dom"/>
</dbReference>
<dbReference type="CDD" id="cd01081">
    <property type="entry name" value="Aldose_epim"/>
    <property type="match status" value="1"/>
</dbReference>
<dbReference type="InterPro" id="IPR014718">
    <property type="entry name" value="GH-type_carb-bd"/>
</dbReference>
<sequence length="337" mass="38153">MEVGDDKLGQFSAYEGTYQGEKAIWLTAGAYEAAILPEIGGNLIAFRDVEKGYRFLHEPTEEEMPSFKARPIIHGIPVLFPPNRYEDGKFPWNGKTYQFPVNEAERGNHIHGFVSDTPWEVEEFGRTDTGSYVTVALTVNEEHAVYAHLPHLFTLRLRYTLSADGLSQHVFVRNNGKDAMPCLLAFHTSVNAPFAADGSAKDYRVKLTIGQRWEMSERMLPTGKHQPLTADELQLQGEGVYPFFEEMDNHYTAVAQNGRNRMELTDTKLDITLVYDVGTSYKQWMIWNNFATEGFFCPEPQINLVNAPNIDLPAEEAGLFSLAPGEIWEEAARFYVK</sequence>
<comment type="caution">
    <text evidence="1">The sequence shown here is derived from an EMBL/GenBank/DDBJ whole genome shotgun (WGS) entry which is preliminary data.</text>
</comment>
<evidence type="ECO:0000313" key="2">
    <source>
        <dbReference type="Proteomes" id="UP001589818"/>
    </source>
</evidence>
<dbReference type="RefSeq" id="WP_204819568.1">
    <property type="nucleotide sequence ID" value="NZ_JANHOF010000003.1"/>
</dbReference>
<accession>A0ABV6J9C4</accession>
<reference evidence="1 2" key="1">
    <citation type="submission" date="2024-09" db="EMBL/GenBank/DDBJ databases">
        <authorList>
            <person name="Sun Q."/>
            <person name="Mori K."/>
        </authorList>
    </citation>
    <scope>NUCLEOTIDE SEQUENCE [LARGE SCALE GENOMIC DNA]</scope>
    <source>
        <strain evidence="1 2">CCM 4839</strain>
    </source>
</reference>
<dbReference type="EMBL" id="JBHLVF010000017">
    <property type="protein sequence ID" value="MFC0392487.1"/>
    <property type="molecule type" value="Genomic_DNA"/>
</dbReference>
<dbReference type="InterPro" id="IPR008183">
    <property type="entry name" value="Aldose_1/G6P_1-epimerase"/>
</dbReference>
<gene>
    <name evidence="1" type="ORF">ACFFJ8_14030</name>
</gene>
<proteinExistence type="predicted"/>
<name>A0ABV6J9C4_9BACL</name>
<dbReference type="Proteomes" id="UP001589818">
    <property type="component" value="Unassembled WGS sequence"/>
</dbReference>
<evidence type="ECO:0000313" key="1">
    <source>
        <dbReference type="EMBL" id="MFC0392487.1"/>
    </source>
</evidence>
<keyword evidence="2" id="KW-1185">Reference proteome</keyword>
<organism evidence="1 2">
    <name type="scientific">Paenibacillus mendelii</name>
    <dbReference type="NCBI Taxonomy" id="206163"/>
    <lineage>
        <taxon>Bacteria</taxon>
        <taxon>Bacillati</taxon>
        <taxon>Bacillota</taxon>
        <taxon>Bacilli</taxon>
        <taxon>Bacillales</taxon>
        <taxon>Paenibacillaceae</taxon>
        <taxon>Paenibacillus</taxon>
    </lineage>
</organism>
<dbReference type="SUPFAM" id="SSF74650">
    <property type="entry name" value="Galactose mutarotase-like"/>
    <property type="match status" value="1"/>
</dbReference>
<dbReference type="Gene3D" id="2.70.98.10">
    <property type="match status" value="1"/>
</dbReference>
<protein>
    <submittedName>
        <fullName evidence="1">Aldose 1-epimerase</fullName>
    </submittedName>
</protein>
<dbReference type="Pfam" id="PF01263">
    <property type="entry name" value="Aldose_epim"/>
    <property type="match status" value="1"/>
</dbReference>